<dbReference type="GO" id="GO:0006139">
    <property type="term" value="P:nucleobase-containing compound metabolic process"/>
    <property type="evidence" value="ECO:0007669"/>
    <property type="project" value="InterPro"/>
</dbReference>
<protein>
    <submittedName>
        <fullName evidence="2">Ribonuclease D</fullName>
    </submittedName>
</protein>
<dbReference type="AlphaFoldDB" id="A0A2I1P7W1"/>
<keyword evidence="3" id="KW-1185">Reference proteome</keyword>
<dbReference type="PANTHER" id="PTHR47649">
    <property type="entry name" value="RIBONUCLEASE D"/>
    <property type="match status" value="1"/>
</dbReference>
<dbReference type="InterPro" id="IPR051086">
    <property type="entry name" value="RNase_D-like"/>
</dbReference>
<dbReference type="PANTHER" id="PTHR47649:SF1">
    <property type="entry name" value="RIBONUCLEASE D"/>
    <property type="match status" value="1"/>
</dbReference>
<reference evidence="2 3" key="1">
    <citation type="submission" date="2017-12" db="EMBL/GenBank/DDBJ databases">
        <title>Phylogenetic diversity of female urinary microbiome.</title>
        <authorList>
            <person name="Thomas-White K."/>
            <person name="Wolfe A.J."/>
        </authorList>
    </citation>
    <scope>NUCLEOTIDE SEQUENCE [LARGE SCALE GENOMIC DNA]</scope>
    <source>
        <strain evidence="2 3">UMB1298</strain>
    </source>
</reference>
<accession>A0A2I1P7W1</accession>
<dbReference type="EMBL" id="PKIZ01000100">
    <property type="protein sequence ID" value="PKZ40705.1"/>
    <property type="molecule type" value="Genomic_DNA"/>
</dbReference>
<feature type="domain" description="3'-5' exonuclease" evidence="1">
    <location>
        <begin position="13"/>
        <end position="80"/>
    </location>
</feature>
<dbReference type="Pfam" id="PF01612">
    <property type="entry name" value="DNA_pol_A_exo1"/>
    <property type="match status" value="1"/>
</dbReference>
<gene>
    <name evidence="2" type="ORF">CYJ76_11705</name>
</gene>
<organism evidence="2 3">
    <name type="scientific">Kytococcus schroeteri</name>
    <dbReference type="NCBI Taxonomy" id="138300"/>
    <lineage>
        <taxon>Bacteria</taxon>
        <taxon>Bacillati</taxon>
        <taxon>Actinomycetota</taxon>
        <taxon>Actinomycetes</taxon>
        <taxon>Micrococcales</taxon>
        <taxon>Kytococcaceae</taxon>
        <taxon>Kytococcus</taxon>
    </lineage>
</organism>
<dbReference type="Gene3D" id="3.30.420.10">
    <property type="entry name" value="Ribonuclease H-like superfamily/Ribonuclease H"/>
    <property type="match status" value="1"/>
</dbReference>
<comment type="caution">
    <text evidence="2">The sequence shown here is derived from an EMBL/GenBank/DDBJ whole genome shotgun (WGS) entry which is preliminary data.</text>
</comment>
<feature type="non-terminal residue" evidence="2">
    <location>
        <position position="115"/>
    </location>
</feature>
<dbReference type="Proteomes" id="UP000234206">
    <property type="component" value="Unassembled WGS sequence"/>
</dbReference>
<dbReference type="InterPro" id="IPR002562">
    <property type="entry name" value="3'-5'_exonuclease_dom"/>
</dbReference>
<sequence>ESQATRRMATVVNEAEWVLHAAHTDLPCLLALGWRPRVLHDTQIAGQILGAERIGLSAMLEAYFDIKVPKDKMARRGDISPEAILRSRDLVDIAGRADRDRAGALRQLNSCLHHS</sequence>
<dbReference type="GO" id="GO:0003676">
    <property type="term" value="F:nucleic acid binding"/>
    <property type="evidence" value="ECO:0007669"/>
    <property type="project" value="InterPro"/>
</dbReference>
<evidence type="ECO:0000313" key="3">
    <source>
        <dbReference type="Proteomes" id="UP000234206"/>
    </source>
</evidence>
<dbReference type="InterPro" id="IPR012337">
    <property type="entry name" value="RNaseH-like_sf"/>
</dbReference>
<evidence type="ECO:0000259" key="1">
    <source>
        <dbReference type="Pfam" id="PF01612"/>
    </source>
</evidence>
<dbReference type="InterPro" id="IPR036397">
    <property type="entry name" value="RNaseH_sf"/>
</dbReference>
<name>A0A2I1P7W1_9MICO</name>
<feature type="non-terminal residue" evidence="2">
    <location>
        <position position="1"/>
    </location>
</feature>
<proteinExistence type="predicted"/>
<dbReference type="GO" id="GO:0008408">
    <property type="term" value="F:3'-5' exonuclease activity"/>
    <property type="evidence" value="ECO:0007669"/>
    <property type="project" value="InterPro"/>
</dbReference>
<dbReference type="SUPFAM" id="SSF53098">
    <property type="entry name" value="Ribonuclease H-like"/>
    <property type="match status" value="1"/>
</dbReference>
<evidence type="ECO:0000313" key="2">
    <source>
        <dbReference type="EMBL" id="PKZ40705.1"/>
    </source>
</evidence>